<evidence type="ECO:0000256" key="2">
    <source>
        <dbReference type="ARBA" id="ARBA00008016"/>
    </source>
</evidence>
<dbReference type="InterPro" id="IPR027417">
    <property type="entry name" value="P-loop_NTPase"/>
</dbReference>
<evidence type="ECO:0000256" key="3">
    <source>
        <dbReference type="ARBA" id="ARBA00020170"/>
    </source>
</evidence>
<keyword evidence="6 9" id="KW-0547">Nucleotide-binding</keyword>
<accession>A0ABY2TP07</accession>
<organism evidence="11 12">
    <name type="scientific">Brachyspira catarrhinii</name>
    <dbReference type="NCBI Taxonomy" id="2528966"/>
    <lineage>
        <taxon>Bacteria</taxon>
        <taxon>Pseudomonadati</taxon>
        <taxon>Spirochaetota</taxon>
        <taxon>Spirochaetia</taxon>
        <taxon>Brachyspirales</taxon>
        <taxon>Brachyspiraceae</taxon>
        <taxon>Brachyspira</taxon>
    </lineage>
</organism>
<evidence type="ECO:0000313" key="11">
    <source>
        <dbReference type="EMBL" id="TKZ29483.1"/>
    </source>
</evidence>
<dbReference type="HAMAP" id="MF_00365">
    <property type="entry name" value="RecF"/>
    <property type="match status" value="1"/>
</dbReference>
<dbReference type="EMBL" id="SJDU01000402">
    <property type="protein sequence ID" value="TKZ29483.1"/>
    <property type="molecule type" value="Genomic_DNA"/>
</dbReference>
<dbReference type="PROSITE" id="PS00617">
    <property type="entry name" value="RECF_1"/>
    <property type="match status" value="1"/>
</dbReference>
<keyword evidence="9" id="KW-0227">DNA damage</keyword>
<dbReference type="InterPro" id="IPR018078">
    <property type="entry name" value="DNA-binding_RecF_CS"/>
</dbReference>
<comment type="caution">
    <text evidence="11">The sequence shown here is derived from an EMBL/GenBank/DDBJ whole genome shotgun (WGS) entry which is preliminary data.</text>
</comment>
<feature type="domain" description="RecF/RecN/SMC N-terminal" evidence="10">
    <location>
        <begin position="3"/>
        <end position="347"/>
    </location>
</feature>
<protein>
    <recommendedName>
        <fullName evidence="3 9">DNA replication and repair protein RecF</fullName>
    </recommendedName>
</protein>
<dbReference type="Gene3D" id="1.20.1050.90">
    <property type="entry name" value="RecF/RecN/SMC, N-terminal domain"/>
    <property type="match status" value="1"/>
</dbReference>
<keyword evidence="9" id="KW-0742">SOS response</keyword>
<evidence type="ECO:0000259" key="10">
    <source>
        <dbReference type="Pfam" id="PF02463"/>
    </source>
</evidence>
<evidence type="ECO:0000256" key="8">
    <source>
        <dbReference type="ARBA" id="ARBA00023125"/>
    </source>
</evidence>
<feature type="binding site" evidence="9">
    <location>
        <begin position="30"/>
        <end position="37"/>
    </location>
    <ligand>
        <name>ATP</name>
        <dbReference type="ChEBI" id="CHEBI:30616"/>
    </ligand>
</feature>
<reference evidence="11 12" key="1">
    <citation type="journal article" date="2019" name="Anaerobe">
        <title>Brachyspira catarrhinii sp. nov., an anaerobic intestinal spirochaete isolated from vervet monkeys may have been misidentified as Brachyspira aalborgi in previous studies.</title>
        <authorList>
            <person name="Phillips N.D."/>
            <person name="La T."/>
            <person name="Hampson D.J."/>
        </authorList>
    </citation>
    <scope>NUCLEOTIDE SEQUENCE [LARGE SCALE GENOMIC DNA]</scope>
    <source>
        <strain evidence="11 12">Z12</strain>
    </source>
</reference>
<proteinExistence type="inferred from homology"/>
<dbReference type="PANTHER" id="PTHR32182">
    <property type="entry name" value="DNA REPLICATION AND REPAIR PROTEIN RECF"/>
    <property type="match status" value="1"/>
</dbReference>
<keyword evidence="9" id="KW-0234">DNA repair</keyword>
<gene>
    <name evidence="9" type="primary">recF</name>
    <name evidence="11" type="ORF">EZH24_10950</name>
</gene>
<evidence type="ECO:0000256" key="7">
    <source>
        <dbReference type="ARBA" id="ARBA00022840"/>
    </source>
</evidence>
<keyword evidence="4 9" id="KW-0963">Cytoplasm</keyword>
<dbReference type="Gene3D" id="3.40.50.300">
    <property type="entry name" value="P-loop containing nucleotide triphosphate hydrolases"/>
    <property type="match status" value="1"/>
</dbReference>
<keyword evidence="12" id="KW-1185">Reference proteome</keyword>
<evidence type="ECO:0000256" key="1">
    <source>
        <dbReference type="ARBA" id="ARBA00004496"/>
    </source>
</evidence>
<dbReference type="InterPro" id="IPR001238">
    <property type="entry name" value="DNA-binding_RecF"/>
</dbReference>
<evidence type="ECO:0000256" key="6">
    <source>
        <dbReference type="ARBA" id="ARBA00022741"/>
    </source>
</evidence>
<dbReference type="InterPro" id="IPR042174">
    <property type="entry name" value="RecF_2"/>
</dbReference>
<comment type="similarity">
    <text evidence="2 9">Belongs to the RecF family.</text>
</comment>
<evidence type="ECO:0000256" key="5">
    <source>
        <dbReference type="ARBA" id="ARBA00022705"/>
    </source>
</evidence>
<dbReference type="Pfam" id="PF02463">
    <property type="entry name" value="SMC_N"/>
    <property type="match status" value="1"/>
</dbReference>
<dbReference type="NCBIfam" id="TIGR00611">
    <property type="entry name" value="recf"/>
    <property type="match status" value="1"/>
</dbReference>
<name>A0ABY2TP07_9SPIR</name>
<keyword evidence="8 9" id="KW-0238">DNA-binding</keyword>
<comment type="function">
    <text evidence="9">The RecF protein is involved in DNA metabolism; it is required for DNA replication and normal SOS inducibility. RecF binds preferentially to single-stranded, linear DNA. It also seems to bind ATP.</text>
</comment>
<keyword evidence="7 9" id="KW-0067">ATP-binding</keyword>
<sequence length="359" mass="42621">MTLKELTLRSFRNYDETVFNFSDKINVLYGNNGLGKTNILEAIYMLGNGISFRTRLDREIIKNGNDNYFIRGIFREDNLSYDTTIEINYQKKPKKVFKKVFMDKKEISSRKDLIGKILYIVFLPNDTDLVTGEPKLRRDYFNMLISTISIEYLSSLIKYNKLLKMRNICLIKKPSEANIYNEEIAKLSLYIAKENLKYSKILEDKMNQTYETIFKNENPYTIKYLSTIEDIENENDYIKKLENTLQEQIKMRTTYFGIHRAEYQFYYKDSLSRKFSSQGEKRMFTLIMKLASEKILSEYRNKTPILLIDDAMLELDNMRRDNILEYIKTLGQVFITVTEKEKVKNFESGKIFDIANYQL</sequence>
<comment type="subcellular location">
    <subcellularLocation>
        <location evidence="1 9">Cytoplasm</location>
    </subcellularLocation>
</comment>
<dbReference type="SUPFAM" id="SSF52540">
    <property type="entry name" value="P-loop containing nucleoside triphosphate hydrolases"/>
    <property type="match status" value="1"/>
</dbReference>
<evidence type="ECO:0000313" key="12">
    <source>
        <dbReference type="Proteomes" id="UP000310168"/>
    </source>
</evidence>
<dbReference type="PANTHER" id="PTHR32182:SF0">
    <property type="entry name" value="DNA REPLICATION AND REPAIR PROTEIN RECF"/>
    <property type="match status" value="1"/>
</dbReference>
<dbReference type="InterPro" id="IPR003395">
    <property type="entry name" value="RecF/RecN/SMC_N"/>
</dbReference>
<evidence type="ECO:0000256" key="4">
    <source>
        <dbReference type="ARBA" id="ARBA00022490"/>
    </source>
</evidence>
<dbReference type="Proteomes" id="UP000310168">
    <property type="component" value="Unassembled WGS sequence"/>
</dbReference>
<dbReference type="RefSeq" id="WP_137999147.1">
    <property type="nucleotide sequence ID" value="NZ_SJDU01000402.1"/>
</dbReference>
<keyword evidence="5 9" id="KW-0235">DNA replication</keyword>
<evidence type="ECO:0000256" key="9">
    <source>
        <dbReference type="HAMAP-Rule" id="MF_00365"/>
    </source>
</evidence>